<dbReference type="GO" id="GO:0005829">
    <property type="term" value="C:cytosol"/>
    <property type="evidence" value="ECO:0007669"/>
    <property type="project" value="TreeGrafter"/>
</dbReference>
<accession>A0A239X2C1</accession>
<comment type="similarity">
    <text evidence="2">Belongs to the histidinol dehydrogenase family.</text>
</comment>
<dbReference type="AlphaFoldDB" id="A0A239X2C1"/>
<dbReference type="GO" id="GO:0051287">
    <property type="term" value="F:NAD binding"/>
    <property type="evidence" value="ECO:0007669"/>
    <property type="project" value="InterPro"/>
</dbReference>
<dbReference type="KEGG" id="saco:SAME_01215"/>
<dbReference type="SUPFAM" id="SSF53720">
    <property type="entry name" value="ALDH-like"/>
    <property type="match status" value="1"/>
</dbReference>
<dbReference type="EC" id="1.1.1.23" evidence="3"/>
<proteinExistence type="inferred from homology"/>
<dbReference type="EMBL" id="LT906454">
    <property type="protein sequence ID" value="SNV40669.1"/>
    <property type="molecule type" value="Genomic_DNA"/>
</dbReference>
<dbReference type="InterPro" id="IPR012131">
    <property type="entry name" value="Hstdl_DH"/>
</dbReference>
<keyword evidence="1 3" id="KW-0560">Oxidoreductase</keyword>
<organism evidence="3 4">
    <name type="scientific">Streptococcus acidominimus</name>
    <dbReference type="NCBI Taxonomy" id="1326"/>
    <lineage>
        <taxon>Bacteria</taxon>
        <taxon>Bacillati</taxon>
        <taxon>Bacillota</taxon>
        <taxon>Bacilli</taxon>
        <taxon>Lactobacillales</taxon>
        <taxon>Streptococcaceae</taxon>
        <taxon>Streptococcus</taxon>
    </lineage>
</organism>
<dbReference type="GO" id="GO:0004399">
    <property type="term" value="F:histidinol dehydrogenase activity"/>
    <property type="evidence" value="ECO:0007669"/>
    <property type="project" value="UniProtKB-EC"/>
</dbReference>
<evidence type="ECO:0000256" key="1">
    <source>
        <dbReference type="ARBA" id="ARBA00023002"/>
    </source>
</evidence>
<dbReference type="Proteomes" id="UP000215144">
    <property type="component" value="Chromosome 1"/>
</dbReference>
<protein>
    <submittedName>
        <fullName evidence="3">Histidinol dehydrogenase</fullName>
        <ecNumber evidence="3">1.1.1.23</ecNumber>
    </submittedName>
</protein>
<evidence type="ECO:0000313" key="3">
    <source>
        <dbReference type="EMBL" id="SNV40669.1"/>
    </source>
</evidence>
<name>A0A239X2C1_STRAI</name>
<sequence>MKRLSGTSQDIAALLYQEQVALNAETVSVEEIVKEIVARVAREGDAALKAYNLQFDGIGIDDLEVSQAQIDAAFEQIEPDILSALESAKANIASYHQQQVEEGFEDQPSKGVLRGQLIRPLERVGVYVPGGTAAYPSSVLMNVIPAKIAGVEEIIMITPP</sequence>
<dbReference type="PRINTS" id="PR00083">
    <property type="entry name" value="HOLDHDRGNASE"/>
</dbReference>
<dbReference type="Gene3D" id="3.40.50.1980">
    <property type="entry name" value="Nitrogenase molybdenum iron protein domain"/>
    <property type="match status" value="1"/>
</dbReference>
<evidence type="ECO:0000313" key="4">
    <source>
        <dbReference type="Proteomes" id="UP000215144"/>
    </source>
</evidence>
<dbReference type="Pfam" id="PF00815">
    <property type="entry name" value="Histidinol_dh"/>
    <property type="match status" value="1"/>
</dbReference>
<dbReference type="PANTHER" id="PTHR21256">
    <property type="entry name" value="HISTIDINOL DEHYDROGENASE HDH"/>
    <property type="match status" value="1"/>
</dbReference>
<gene>
    <name evidence="3" type="primary">hisD_1</name>
    <name evidence="3" type="ORF">SAMEA4504048_01215</name>
</gene>
<dbReference type="InterPro" id="IPR016161">
    <property type="entry name" value="Ald_DH/histidinol_DH"/>
</dbReference>
<evidence type="ECO:0000256" key="2">
    <source>
        <dbReference type="RuleBase" id="RU004175"/>
    </source>
</evidence>
<dbReference type="GO" id="GO:0000105">
    <property type="term" value="P:L-histidine biosynthetic process"/>
    <property type="evidence" value="ECO:0007669"/>
    <property type="project" value="TreeGrafter"/>
</dbReference>
<dbReference type="GO" id="GO:0046872">
    <property type="term" value="F:metal ion binding"/>
    <property type="evidence" value="ECO:0007669"/>
    <property type="project" value="InterPro"/>
</dbReference>
<reference evidence="3 4" key="1">
    <citation type="submission" date="2017-06" db="EMBL/GenBank/DDBJ databases">
        <authorList>
            <consortium name="Pathogen Informatics"/>
        </authorList>
    </citation>
    <scope>NUCLEOTIDE SEQUENCE [LARGE SCALE GENOMIC DNA]</scope>
    <source>
        <strain evidence="3 4">NCTC11291</strain>
    </source>
</reference>
<dbReference type="PANTHER" id="PTHR21256:SF2">
    <property type="entry name" value="HISTIDINE BIOSYNTHESIS TRIFUNCTIONAL PROTEIN"/>
    <property type="match status" value="1"/>
</dbReference>